<feature type="non-terminal residue" evidence="7">
    <location>
        <position position="258"/>
    </location>
</feature>
<name>A0A662D7Q1_UNCAE</name>
<dbReference type="AlphaFoldDB" id="A0A662D7Q1"/>
<comment type="caution">
    <text evidence="7">The sequence shown here is derived from an EMBL/GenBank/DDBJ whole genome shotgun (WGS) entry which is preliminary data.</text>
</comment>
<reference evidence="7 8" key="1">
    <citation type="submission" date="2018-06" db="EMBL/GenBank/DDBJ databases">
        <title>Extensive metabolic versatility and redundancy in microbially diverse, dynamic hydrothermal sediments.</title>
        <authorList>
            <person name="Dombrowski N."/>
            <person name="Teske A."/>
            <person name="Baker B.J."/>
        </authorList>
    </citation>
    <scope>NUCLEOTIDE SEQUENCE [LARGE SCALE GENOMIC DNA]</scope>
    <source>
        <strain evidence="7">B3_G15</strain>
    </source>
</reference>
<comment type="subcellular location">
    <subcellularLocation>
        <location evidence="1">Cell membrane</location>
        <topology evidence="1">Multi-pass membrane protein</topology>
    </subcellularLocation>
</comment>
<evidence type="ECO:0000256" key="2">
    <source>
        <dbReference type="ARBA" id="ARBA00022475"/>
    </source>
</evidence>
<evidence type="ECO:0000313" key="8">
    <source>
        <dbReference type="Proteomes" id="UP000280417"/>
    </source>
</evidence>
<protein>
    <recommendedName>
        <fullName evidence="9">Branched-chain amino acid ABC transporter permease</fullName>
    </recommendedName>
</protein>
<evidence type="ECO:0000256" key="5">
    <source>
        <dbReference type="ARBA" id="ARBA00023136"/>
    </source>
</evidence>
<feature type="transmembrane region" description="Helical" evidence="6">
    <location>
        <begin position="58"/>
        <end position="77"/>
    </location>
</feature>
<feature type="transmembrane region" description="Helical" evidence="6">
    <location>
        <begin position="133"/>
        <end position="152"/>
    </location>
</feature>
<keyword evidence="4 6" id="KW-1133">Transmembrane helix</keyword>
<evidence type="ECO:0000256" key="4">
    <source>
        <dbReference type="ARBA" id="ARBA00022989"/>
    </source>
</evidence>
<dbReference type="InterPro" id="IPR001851">
    <property type="entry name" value="ABC_transp_permease"/>
</dbReference>
<accession>A0A662D7Q1</accession>
<dbReference type="Pfam" id="PF02653">
    <property type="entry name" value="BPD_transp_2"/>
    <property type="match status" value="1"/>
</dbReference>
<feature type="transmembrane region" description="Helical" evidence="6">
    <location>
        <begin position="232"/>
        <end position="253"/>
    </location>
</feature>
<evidence type="ECO:0000256" key="3">
    <source>
        <dbReference type="ARBA" id="ARBA00022692"/>
    </source>
</evidence>
<evidence type="ECO:0000256" key="6">
    <source>
        <dbReference type="SAM" id="Phobius"/>
    </source>
</evidence>
<keyword evidence="2" id="KW-1003">Cell membrane</keyword>
<evidence type="ECO:0008006" key="9">
    <source>
        <dbReference type="Google" id="ProtNLM"/>
    </source>
</evidence>
<dbReference type="GO" id="GO:0005886">
    <property type="term" value="C:plasma membrane"/>
    <property type="evidence" value="ECO:0007669"/>
    <property type="project" value="UniProtKB-SubCell"/>
</dbReference>
<organism evidence="7 8">
    <name type="scientific">Aerophobetes bacterium</name>
    <dbReference type="NCBI Taxonomy" id="2030807"/>
    <lineage>
        <taxon>Bacteria</taxon>
        <taxon>Candidatus Aerophobota</taxon>
    </lineage>
</organism>
<evidence type="ECO:0000313" key="7">
    <source>
        <dbReference type="EMBL" id="RLE09244.1"/>
    </source>
</evidence>
<proteinExistence type="predicted"/>
<feature type="transmembrane region" description="Helical" evidence="6">
    <location>
        <begin position="172"/>
        <end position="195"/>
    </location>
</feature>
<keyword evidence="5 6" id="KW-0472">Membrane</keyword>
<evidence type="ECO:0000256" key="1">
    <source>
        <dbReference type="ARBA" id="ARBA00004651"/>
    </source>
</evidence>
<dbReference type="EMBL" id="QMQA01000378">
    <property type="protein sequence ID" value="RLE09244.1"/>
    <property type="molecule type" value="Genomic_DNA"/>
</dbReference>
<dbReference type="PANTHER" id="PTHR30482">
    <property type="entry name" value="HIGH-AFFINITY BRANCHED-CHAIN AMINO ACID TRANSPORT SYSTEM PERMEASE"/>
    <property type="match status" value="1"/>
</dbReference>
<dbReference type="GO" id="GO:0015658">
    <property type="term" value="F:branched-chain amino acid transmembrane transporter activity"/>
    <property type="evidence" value="ECO:0007669"/>
    <property type="project" value="InterPro"/>
</dbReference>
<feature type="transmembrane region" description="Helical" evidence="6">
    <location>
        <begin position="97"/>
        <end position="121"/>
    </location>
</feature>
<dbReference type="PANTHER" id="PTHR30482:SF10">
    <property type="entry name" value="HIGH-AFFINITY BRANCHED-CHAIN AMINO ACID TRANSPORT PROTEIN BRAE"/>
    <property type="match status" value="1"/>
</dbReference>
<keyword evidence="3 6" id="KW-0812">Transmembrane</keyword>
<sequence>MAFLVGKMKTVIGVLKDAFSLNDLPLSERIAFLAFLIFIFFFPWIAHTSYLRAVMINFLLFAMYGLGWNLIGGYGGQVDLGQAKNVGFGAYATALMISWWGVPFWVTVPVGIAVAVAESFAVAYPMFRLRGHYFAIATLCVALVWQQLFLFWNWTGGARGVELPIKSTPNFTYMQFGAVGYHYFIFALFMAEFLFMNWFRKSKMGYELQAVRDNEDAAASLGINVTWTKVKAYLLTAAMGAVGGSFYAVYHLYIDPRS</sequence>
<dbReference type="Proteomes" id="UP000280417">
    <property type="component" value="Unassembled WGS sequence"/>
</dbReference>
<dbReference type="CDD" id="cd06581">
    <property type="entry name" value="TM_PBP1_LivM_like"/>
    <property type="match status" value="1"/>
</dbReference>
<dbReference type="InterPro" id="IPR043428">
    <property type="entry name" value="LivM-like"/>
</dbReference>
<feature type="transmembrane region" description="Helical" evidence="6">
    <location>
        <begin position="30"/>
        <end position="46"/>
    </location>
</feature>
<gene>
    <name evidence="7" type="ORF">DRJ04_10050</name>
</gene>